<evidence type="ECO:0000313" key="1">
    <source>
        <dbReference type="EMBL" id="GFS42112.1"/>
    </source>
</evidence>
<dbReference type="Gene3D" id="4.10.60.10">
    <property type="entry name" value="Zinc finger, CCHC-type"/>
    <property type="match status" value="1"/>
</dbReference>
<organism evidence="1 2">
    <name type="scientific">Actinidia rufa</name>
    <dbReference type="NCBI Taxonomy" id="165716"/>
    <lineage>
        <taxon>Eukaryota</taxon>
        <taxon>Viridiplantae</taxon>
        <taxon>Streptophyta</taxon>
        <taxon>Embryophyta</taxon>
        <taxon>Tracheophyta</taxon>
        <taxon>Spermatophyta</taxon>
        <taxon>Magnoliopsida</taxon>
        <taxon>eudicotyledons</taxon>
        <taxon>Gunneridae</taxon>
        <taxon>Pentapetalae</taxon>
        <taxon>asterids</taxon>
        <taxon>Ericales</taxon>
        <taxon>Actinidiaceae</taxon>
        <taxon>Actinidia</taxon>
    </lineage>
</organism>
<name>A0A7J0DTU1_9ERIC</name>
<comment type="caution">
    <text evidence="1">The sequence shown here is derived from an EMBL/GenBank/DDBJ whole genome shotgun (WGS) entry which is preliminary data.</text>
</comment>
<dbReference type="SUPFAM" id="SSF57756">
    <property type="entry name" value="Retrovirus zinc finger-like domains"/>
    <property type="match status" value="1"/>
</dbReference>
<dbReference type="InterPro" id="IPR036875">
    <property type="entry name" value="Znf_CCHC_sf"/>
</dbReference>
<dbReference type="GO" id="GO:0003676">
    <property type="term" value="F:nucleic acid binding"/>
    <property type="evidence" value="ECO:0007669"/>
    <property type="project" value="InterPro"/>
</dbReference>
<accession>A0A7J0DTU1</accession>
<dbReference type="GO" id="GO:0008270">
    <property type="term" value="F:zinc ion binding"/>
    <property type="evidence" value="ECO:0007669"/>
    <property type="project" value="InterPro"/>
</dbReference>
<keyword evidence="2" id="KW-1185">Reference proteome</keyword>
<dbReference type="Pfam" id="PF14223">
    <property type="entry name" value="Retrotran_gag_2"/>
    <property type="match status" value="1"/>
</dbReference>
<sequence length="274" mass="30544">MAKLTSEFQNLVNQLTSVDLQFDDEMQALLLLSSLLESWETFVIFLSNLAPNRKLTTSMVMDALFNEEAQRREMGTTDQSELCFYYDKEGHIKRDCPKYKAYDQSSETAATVVMAIDESDVLLAASEDGKNKEVFSIYAAYKGRIWMANNIASRVVGKGSVCHGKCEVCDVDRGRCFGICAKVWPDSSGATSTRCPDRSSEEGDQVDFEELRRDGAITTRKVMYFAVHSSGMCVQGTSILWGSWTRSCQDEQLEDIGLPSSGLEEEIVKSSLFG</sequence>
<dbReference type="EMBL" id="BJWL01000393">
    <property type="protein sequence ID" value="GFS42112.1"/>
    <property type="molecule type" value="Genomic_DNA"/>
</dbReference>
<gene>
    <name evidence="1" type="ORF">Acr_00g0078160</name>
</gene>
<evidence type="ECO:0000313" key="2">
    <source>
        <dbReference type="Proteomes" id="UP000585474"/>
    </source>
</evidence>
<proteinExistence type="predicted"/>
<dbReference type="Proteomes" id="UP000585474">
    <property type="component" value="Unassembled WGS sequence"/>
</dbReference>
<reference evidence="2" key="1">
    <citation type="submission" date="2019-07" db="EMBL/GenBank/DDBJ databases">
        <title>De Novo Assembly of kiwifruit Actinidia rufa.</title>
        <authorList>
            <person name="Sugita-Konishi S."/>
            <person name="Sato K."/>
            <person name="Mori E."/>
            <person name="Abe Y."/>
            <person name="Kisaki G."/>
            <person name="Hamano K."/>
            <person name="Suezawa K."/>
            <person name="Otani M."/>
            <person name="Fukuda T."/>
            <person name="Manabe T."/>
            <person name="Gomi K."/>
            <person name="Tabuchi M."/>
            <person name="Akimitsu K."/>
            <person name="Kataoka I."/>
        </authorList>
    </citation>
    <scope>NUCLEOTIDE SEQUENCE [LARGE SCALE GENOMIC DNA]</scope>
    <source>
        <strain evidence="2">cv. Fuchu</strain>
    </source>
</reference>
<dbReference type="OrthoDB" id="418757at2759"/>
<protein>
    <submittedName>
        <fullName evidence="1">Uncharacterized protein</fullName>
    </submittedName>
</protein>
<dbReference type="AlphaFoldDB" id="A0A7J0DTU1"/>